<feature type="transmembrane region" description="Helical" evidence="8">
    <location>
        <begin position="353"/>
        <end position="375"/>
    </location>
</feature>
<feature type="transmembrane region" description="Helical" evidence="8">
    <location>
        <begin position="89"/>
        <end position="111"/>
    </location>
</feature>
<comment type="subcellular location">
    <subcellularLocation>
        <location evidence="1">Cell membrane</location>
        <topology evidence="1">Multi-pass membrane protein</topology>
    </subcellularLocation>
</comment>
<dbReference type="GO" id="GO:0016757">
    <property type="term" value="F:glycosyltransferase activity"/>
    <property type="evidence" value="ECO:0007669"/>
    <property type="project" value="UniProtKB-KW"/>
</dbReference>
<keyword evidence="7 8" id="KW-0472">Membrane</keyword>
<evidence type="ECO:0000256" key="7">
    <source>
        <dbReference type="ARBA" id="ARBA00023136"/>
    </source>
</evidence>
<evidence type="ECO:0000313" key="10">
    <source>
        <dbReference type="EMBL" id="MEQ2558373.1"/>
    </source>
</evidence>
<feature type="transmembrane region" description="Helical" evidence="8">
    <location>
        <begin position="6"/>
        <end position="22"/>
    </location>
</feature>
<evidence type="ECO:0000256" key="4">
    <source>
        <dbReference type="ARBA" id="ARBA00022679"/>
    </source>
</evidence>
<dbReference type="RefSeq" id="WP_353531194.1">
    <property type="nucleotide sequence ID" value="NZ_JBBMEX010000011.1"/>
</dbReference>
<feature type="transmembrane region" description="Helical" evidence="8">
    <location>
        <begin position="201"/>
        <end position="220"/>
    </location>
</feature>
<comment type="caution">
    <text evidence="10">The sequence shown here is derived from an EMBL/GenBank/DDBJ whole genome shotgun (WGS) entry which is preliminary data.</text>
</comment>
<gene>
    <name evidence="10" type="ORF">WMO43_10920</name>
</gene>
<evidence type="ECO:0000259" key="9">
    <source>
        <dbReference type="Pfam" id="PF13231"/>
    </source>
</evidence>
<feature type="transmembrane region" description="Helical" evidence="8">
    <location>
        <begin position="280"/>
        <end position="307"/>
    </location>
</feature>
<feature type="transmembrane region" description="Helical" evidence="8">
    <location>
        <begin position="445"/>
        <end position="462"/>
    </location>
</feature>
<dbReference type="PANTHER" id="PTHR33908:SF11">
    <property type="entry name" value="MEMBRANE PROTEIN"/>
    <property type="match status" value="1"/>
</dbReference>
<feature type="transmembrane region" description="Helical" evidence="8">
    <location>
        <begin position="319"/>
        <end position="341"/>
    </location>
</feature>
<feature type="domain" description="Glycosyltransferase RgtA/B/C/D-like" evidence="9">
    <location>
        <begin position="208"/>
        <end position="330"/>
    </location>
</feature>
<keyword evidence="3 10" id="KW-0328">Glycosyltransferase</keyword>
<sequence length="792" mass="89287">MAEGFIFFAAVLLQGFLCARLLPHKYNYMEKGILAGAAEIAEIAVAANLLAVLGMFSLYALSAVLFVSAGICLWIVCKREKVQEASGKMSRWDVAAVALLLISFCLCFFFPTKYMPAGRDPGVYLINGVHIAKTGGITYESNVYLNEHYEEVKDLLKLDAPGFYSEYEYGISKEPGSVVTQFLHMFPSLLAVGYRVGGLEGLVRVNAFINFFALGIMYLLTKRMFGEKAAGLALLFLTVNPAQLWAGRITQTELLSQMLLFLGLYWFYEGWETEKLRYAGYAGLLFGISTFNRIDAYIIGVGILVMWGYCEWFEVKKKYARVAAGLYLILGAAALGYGFIFSYPYYKVHLHKGLAMIVGINVVLAVLVLLVGAILSMKRKSMQRNAVQTGQESDSPEKIREFVQGRGSVLLSVLLGVLALFAYLLRPVLLKNYEEPVNLYAMQQFCWYVTIPAMILLFYGFYRILHQNQEWERYLLFLAIGFSNLIAYIVRPSISPDHIWMSRRWIFVCIPFVLMMAAYGISRLPWSGKNRRGKSVVQGGLALLITGMLLIRSAAFLTEKMYGGMDEQYEKAAEQLEDDKIYLTTNTSLAGSYRFLYGKNVFLLKDMRGELQKYLQDREVYYIGNVGELDLFHVQAEELSEQIIQGTFLEKTTEHFPRALDTEEMNTSVYRLRAADQTEIEIPMSLFTIAAGSTRTGNVIETEEAGYAFWGPYMKLEKGHYRVVFSIDTAEETNGKCEIAMGGNLLAEKEIAGNKEVELEFDVEGAEEGIEFRVQTEGGSLRCDSVHLWKQE</sequence>
<evidence type="ECO:0000256" key="6">
    <source>
        <dbReference type="ARBA" id="ARBA00022989"/>
    </source>
</evidence>
<dbReference type="PANTHER" id="PTHR33908">
    <property type="entry name" value="MANNOSYLTRANSFERASE YKCB-RELATED"/>
    <property type="match status" value="1"/>
</dbReference>
<evidence type="ECO:0000256" key="2">
    <source>
        <dbReference type="ARBA" id="ARBA00022475"/>
    </source>
</evidence>
<evidence type="ECO:0000256" key="1">
    <source>
        <dbReference type="ARBA" id="ARBA00004651"/>
    </source>
</evidence>
<keyword evidence="4 10" id="KW-0808">Transferase</keyword>
<feature type="transmembrane region" description="Helical" evidence="8">
    <location>
        <begin position="505"/>
        <end position="524"/>
    </location>
</feature>
<feature type="transmembrane region" description="Helical" evidence="8">
    <location>
        <begin position="252"/>
        <end position="268"/>
    </location>
</feature>
<evidence type="ECO:0000313" key="11">
    <source>
        <dbReference type="Proteomes" id="UP001454489"/>
    </source>
</evidence>
<evidence type="ECO:0000256" key="3">
    <source>
        <dbReference type="ARBA" id="ARBA00022676"/>
    </source>
</evidence>
<name>A0ABV1HF98_9FIRM</name>
<dbReference type="Pfam" id="PF13231">
    <property type="entry name" value="PMT_2"/>
    <property type="match status" value="1"/>
</dbReference>
<dbReference type="InterPro" id="IPR050297">
    <property type="entry name" value="LipidA_mod_glycosyltrf_83"/>
</dbReference>
<dbReference type="EMBL" id="JBBMEX010000011">
    <property type="protein sequence ID" value="MEQ2558373.1"/>
    <property type="molecule type" value="Genomic_DNA"/>
</dbReference>
<proteinExistence type="predicted"/>
<evidence type="ECO:0000256" key="8">
    <source>
        <dbReference type="SAM" id="Phobius"/>
    </source>
</evidence>
<keyword evidence="2" id="KW-1003">Cell membrane</keyword>
<feature type="transmembrane region" description="Helical" evidence="8">
    <location>
        <begin position="408"/>
        <end position="425"/>
    </location>
</feature>
<evidence type="ECO:0000256" key="5">
    <source>
        <dbReference type="ARBA" id="ARBA00022692"/>
    </source>
</evidence>
<keyword evidence="5 8" id="KW-0812">Transmembrane</keyword>
<feature type="transmembrane region" description="Helical" evidence="8">
    <location>
        <begin position="536"/>
        <end position="557"/>
    </location>
</feature>
<keyword evidence="11" id="KW-1185">Reference proteome</keyword>
<reference evidence="10 11" key="1">
    <citation type="submission" date="2024-03" db="EMBL/GenBank/DDBJ databases">
        <title>Human intestinal bacterial collection.</title>
        <authorList>
            <person name="Pauvert C."/>
            <person name="Hitch T.C.A."/>
            <person name="Clavel T."/>
        </authorList>
    </citation>
    <scope>NUCLEOTIDE SEQUENCE [LARGE SCALE GENOMIC DNA]</scope>
    <source>
        <strain evidence="10 11">CLA-AA-H185</strain>
    </source>
</reference>
<feature type="transmembrane region" description="Helical" evidence="8">
    <location>
        <begin position="59"/>
        <end position="77"/>
    </location>
</feature>
<keyword evidence="6 8" id="KW-1133">Transmembrane helix</keyword>
<accession>A0ABV1HF98</accession>
<organism evidence="10 11">
    <name type="scientific">Maccoyibacter intestinihominis</name>
    <dbReference type="NCBI Taxonomy" id="3133499"/>
    <lineage>
        <taxon>Bacteria</taxon>
        <taxon>Bacillati</taxon>
        <taxon>Bacillota</taxon>
        <taxon>Clostridia</taxon>
        <taxon>Lachnospirales</taxon>
        <taxon>Lachnospiraceae</taxon>
        <taxon>Maccoyibacter</taxon>
    </lineage>
</organism>
<feature type="transmembrane region" description="Helical" evidence="8">
    <location>
        <begin position="474"/>
        <end position="490"/>
    </location>
</feature>
<dbReference type="EC" id="2.4.-.-" evidence="10"/>
<protein>
    <submittedName>
        <fullName evidence="10">Glycosyltransferase family 39 protein</fullName>
        <ecNumber evidence="10">2.4.-.-</ecNumber>
    </submittedName>
</protein>
<dbReference type="InterPro" id="IPR038731">
    <property type="entry name" value="RgtA/B/C-like"/>
</dbReference>
<dbReference type="Proteomes" id="UP001454489">
    <property type="component" value="Unassembled WGS sequence"/>
</dbReference>